<dbReference type="EMBL" id="JYDO01000169">
    <property type="protein sequence ID" value="KRZ68269.1"/>
    <property type="molecule type" value="Genomic_DNA"/>
</dbReference>
<reference evidence="2 3" key="1">
    <citation type="submission" date="2015-01" db="EMBL/GenBank/DDBJ databases">
        <title>Evolution of Trichinella species and genotypes.</title>
        <authorList>
            <person name="Korhonen P.K."/>
            <person name="Edoardo P."/>
            <person name="Giuseppe L.R."/>
            <person name="Gasser R.B."/>
        </authorList>
    </citation>
    <scope>NUCLEOTIDE SEQUENCE [LARGE SCALE GENOMIC DNA]</scope>
    <source>
        <strain evidence="2">ISS1980</strain>
    </source>
</reference>
<evidence type="ECO:0000256" key="1">
    <source>
        <dbReference type="SAM" id="MobiDB-lite"/>
    </source>
</evidence>
<accession>A0A0V1M8V7</accession>
<evidence type="ECO:0000313" key="3">
    <source>
        <dbReference type="Proteomes" id="UP000054843"/>
    </source>
</evidence>
<comment type="caution">
    <text evidence="2">The sequence shown here is derived from an EMBL/GenBank/DDBJ whole genome shotgun (WGS) entry which is preliminary data.</text>
</comment>
<dbReference type="AlphaFoldDB" id="A0A0V1M8V7"/>
<proteinExistence type="predicted"/>
<organism evidence="2 3">
    <name type="scientific">Trichinella papuae</name>
    <dbReference type="NCBI Taxonomy" id="268474"/>
    <lineage>
        <taxon>Eukaryota</taxon>
        <taxon>Metazoa</taxon>
        <taxon>Ecdysozoa</taxon>
        <taxon>Nematoda</taxon>
        <taxon>Enoplea</taxon>
        <taxon>Dorylaimia</taxon>
        <taxon>Trichinellida</taxon>
        <taxon>Trichinellidae</taxon>
        <taxon>Trichinella</taxon>
    </lineage>
</organism>
<evidence type="ECO:0000313" key="2">
    <source>
        <dbReference type="EMBL" id="KRZ68269.1"/>
    </source>
</evidence>
<sequence>MTSVKCEKLDKEKQNSYSKNDREKDATLVSSIVCPKLTVCLVCGTPLPKQGMSVVIFLQCDC</sequence>
<feature type="region of interest" description="Disordered" evidence="1">
    <location>
        <begin position="1"/>
        <end position="24"/>
    </location>
</feature>
<protein>
    <submittedName>
        <fullName evidence="2">Uncharacterized protein</fullName>
    </submittedName>
</protein>
<name>A0A0V1M8V7_9BILA</name>
<keyword evidence="3" id="KW-1185">Reference proteome</keyword>
<gene>
    <name evidence="2" type="ORF">T10_11430</name>
</gene>
<dbReference type="Proteomes" id="UP000054843">
    <property type="component" value="Unassembled WGS sequence"/>
</dbReference>